<dbReference type="InterPro" id="IPR037523">
    <property type="entry name" value="VOC_core"/>
</dbReference>
<dbReference type="PANTHER" id="PTHR35908:SF1">
    <property type="entry name" value="CONSERVED PROTEIN"/>
    <property type="match status" value="1"/>
</dbReference>
<proteinExistence type="predicted"/>
<dbReference type="Proteomes" id="UP000657574">
    <property type="component" value="Unassembled WGS sequence"/>
</dbReference>
<dbReference type="SUPFAM" id="SSF54593">
    <property type="entry name" value="Glyoxalase/Bleomycin resistance protein/Dihydroxybiphenyl dioxygenase"/>
    <property type="match status" value="1"/>
</dbReference>
<dbReference type="Pfam" id="PF18029">
    <property type="entry name" value="Glyoxalase_6"/>
    <property type="match status" value="1"/>
</dbReference>
<evidence type="ECO:0000313" key="4">
    <source>
        <dbReference type="Proteomes" id="UP000657574"/>
    </source>
</evidence>
<accession>A0A917KQ56</accession>
<keyword evidence="4" id="KW-1185">Reference proteome</keyword>
<dbReference type="AlphaFoldDB" id="A0A917KQ56"/>
<gene>
    <name evidence="3" type="ORF">GCM10010121_035710</name>
</gene>
<dbReference type="InterPro" id="IPR041581">
    <property type="entry name" value="Glyoxalase_6"/>
</dbReference>
<dbReference type="PROSITE" id="PS51819">
    <property type="entry name" value="VOC"/>
    <property type="match status" value="1"/>
</dbReference>
<organism evidence="3 4">
    <name type="scientific">Streptomyces brasiliensis</name>
    <dbReference type="NCBI Taxonomy" id="1954"/>
    <lineage>
        <taxon>Bacteria</taxon>
        <taxon>Bacillati</taxon>
        <taxon>Actinomycetota</taxon>
        <taxon>Actinomycetes</taxon>
        <taxon>Kitasatosporales</taxon>
        <taxon>Streptomycetaceae</taxon>
        <taxon>Streptomyces</taxon>
    </lineage>
</organism>
<evidence type="ECO:0000256" key="1">
    <source>
        <dbReference type="SAM" id="MobiDB-lite"/>
    </source>
</evidence>
<reference evidence="3" key="1">
    <citation type="journal article" date="2014" name="Int. J. Syst. Evol. Microbiol.">
        <title>Complete genome sequence of Corynebacterium casei LMG S-19264T (=DSM 44701T), isolated from a smear-ripened cheese.</title>
        <authorList>
            <consortium name="US DOE Joint Genome Institute (JGI-PGF)"/>
            <person name="Walter F."/>
            <person name="Albersmeier A."/>
            <person name="Kalinowski J."/>
            <person name="Ruckert C."/>
        </authorList>
    </citation>
    <scope>NUCLEOTIDE SEQUENCE</scope>
    <source>
        <strain evidence="3">JCM 3086</strain>
    </source>
</reference>
<sequence length="150" mass="16521">MKEGRALTGVRRPANPLSPALTTHDNPRMTSKIRHMTIDSADAYGLASFWSRVLGAPLHEDDRPGDPEALIEAAGLLFVTVPERKSVKNRVHLDLQPQDRTRDEEVERLLALGATLVDDQRRADGTGWAVLADPEGNEFCVERSAGERGE</sequence>
<dbReference type="EMBL" id="BMQA01000010">
    <property type="protein sequence ID" value="GGJ21503.1"/>
    <property type="molecule type" value="Genomic_DNA"/>
</dbReference>
<name>A0A917KQ56_9ACTN</name>
<dbReference type="PANTHER" id="PTHR35908">
    <property type="entry name" value="HYPOTHETICAL FUSION PROTEIN"/>
    <property type="match status" value="1"/>
</dbReference>
<comment type="caution">
    <text evidence="3">The sequence shown here is derived from an EMBL/GenBank/DDBJ whole genome shotgun (WGS) entry which is preliminary data.</text>
</comment>
<evidence type="ECO:0000259" key="2">
    <source>
        <dbReference type="PROSITE" id="PS51819"/>
    </source>
</evidence>
<feature type="region of interest" description="Disordered" evidence="1">
    <location>
        <begin position="1"/>
        <end position="26"/>
    </location>
</feature>
<protein>
    <submittedName>
        <fullName evidence="3">Glyoxalase</fullName>
    </submittedName>
</protein>
<dbReference type="InterPro" id="IPR029068">
    <property type="entry name" value="Glyas_Bleomycin-R_OHBP_Dase"/>
</dbReference>
<evidence type="ECO:0000313" key="3">
    <source>
        <dbReference type="EMBL" id="GGJ21503.1"/>
    </source>
</evidence>
<dbReference type="Gene3D" id="3.10.180.10">
    <property type="entry name" value="2,3-Dihydroxybiphenyl 1,2-Dioxygenase, domain 1"/>
    <property type="match status" value="1"/>
</dbReference>
<feature type="domain" description="VOC" evidence="2">
    <location>
        <begin position="32"/>
        <end position="144"/>
    </location>
</feature>
<reference evidence="3" key="2">
    <citation type="submission" date="2020-09" db="EMBL/GenBank/DDBJ databases">
        <authorList>
            <person name="Sun Q."/>
            <person name="Ohkuma M."/>
        </authorList>
    </citation>
    <scope>NUCLEOTIDE SEQUENCE</scope>
    <source>
        <strain evidence="3">JCM 3086</strain>
    </source>
</reference>